<dbReference type="AlphaFoldDB" id="A0A7X6BG40"/>
<dbReference type="EMBL" id="JAATJC010000001">
    <property type="protein sequence ID" value="NJC05060.1"/>
    <property type="molecule type" value="Genomic_DNA"/>
</dbReference>
<gene>
    <name evidence="1" type="ORF">GGQ97_000853</name>
</gene>
<sequence>MDLNYLYLRRGVSLARAGEARCEASRTAHLGLYEAYGQRIAARRPLLSIKAVTA</sequence>
<comment type="caution">
    <text evidence="1">The sequence shown here is derived from an EMBL/GenBank/DDBJ whole genome shotgun (WGS) entry which is preliminary data.</text>
</comment>
<dbReference type="Proteomes" id="UP000558192">
    <property type="component" value="Unassembled WGS sequence"/>
</dbReference>
<accession>A0A7X6BG40</accession>
<evidence type="ECO:0000313" key="2">
    <source>
        <dbReference type="Proteomes" id="UP000558192"/>
    </source>
</evidence>
<dbReference type="RefSeq" id="WP_168067802.1">
    <property type="nucleotide sequence ID" value="NZ_JAATJC010000001.1"/>
</dbReference>
<protein>
    <submittedName>
        <fullName evidence="1">Uncharacterized protein</fullName>
    </submittedName>
</protein>
<reference evidence="1 2" key="1">
    <citation type="submission" date="2020-03" db="EMBL/GenBank/DDBJ databases">
        <title>Genomic Encyclopedia of Type Strains, Phase IV (KMG-IV): sequencing the most valuable type-strain genomes for metagenomic binning, comparative biology and taxonomic classification.</title>
        <authorList>
            <person name="Goeker M."/>
        </authorList>
    </citation>
    <scope>NUCLEOTIDE SEQUENCE [LARGE SCALE GENOMIC DNA]</scope>
    <source>
        <strain evidence="1 2">DSM 16846</strain>
    </source>
</reference>
<keyword evidence="2" id="KW-1185">Reference proteome</keyword>
<evidence type="ECO:0000313" key="1">
    <source>
        <dbReference type="EMBL" id="NJC05060.1"/>
    </source>
</evidence>
<proteinExistence type="predicted"/>
<organism evidence="1 2">
    <name type="scientific">Sphingomonas kaistensis</name>
    <dbReference type="NCBI Taxonomy" id="298708"/>
    <lineage>
        <taxon>Bacteria</taxon>
        <taxon>Pseudomonadati</taxon>
        <taxon>Pseudomonadota</taxon>
        <taxon>Alphaproteobacteria</taxon>
        <taxon>Sphingomonadales</taxon>
        <taxon>Sphingomonadaceae</taxon>
        <taxon>Sphingomonas</taxon>
    </lineage>
</organism>
<name>A0A7X6BG40_9SPHN</name>